<accession>A0A2H2ZAR0</accession>
<dbReference type="OrthoDB" id="3521097at2759"/>
<feature type="region of interest" description="Disordered" evidence="1">
    <location>
        <begin position="179"/>
        <end position="199"/>
    </location>
</feature>
<feature type="region of interest" description="Disordered" evidence="1">
    <location>
        <begin position="1"/>
        <end position="34"/>
    </location>
</feature>
<keyword evidence="3" id="KW-1185">Reference proteome</keyword>
<dbReference type="EMBL" id="LFMI01000131">
    <property type="protein sequence ID" value="OTA00680.1"/>
    <property type="molecule type" value="Genomic_DNA"/>
</dbReference>
<name>A0A2H2ZAR0_TRIPA</name>
<dbReference type="AlphaFoldDB" id="A0A2H2ZAR0"/>
<evidence type="ECO:0000313" key="3">
    <source>
        <dbReference type="Proteomes" id="UP000219286"/>
    </source>
</evidence>
<comment type="caution">
    <text evidence="2">The sequence shown here is derived from an EMBL/GenBank/DDBJ whole genome shotgun (WGS) entry which is preliminary data.</text>
</comment>
<evidence type="ECO:0000313" key="2">
    <source>
        <dbReference type="EMBL" id="OTA00680.1"/>
    </source>
</evidence>
<sequence length="607" mass="68876">MDNLDRRLPGQIDEETPINIRISTSPPISLPLHTRQRPRYYETCAYEPPQNHDGLLNVPRFFQPSQTHHQPSRSMMQLGSSSSIVTSMPTDSLFRQTTPVQDLGDVVQFNRERANAVQRRNEASQFQWLNASFDWHDDDSTNQWLRPNRHPDVNISSQEETFSTDTRLFADQLSDSLGEPSWQATGSYPASTHDPLDPSTLAVQDAHRTYFAGLASEPQQHERTRHYNRQQALEVNACVERMVSTLDARHRGTTMGMDATGPHDAHRTFMCPYAMRYPDRVSYSCFQRLNTIPYVKQHLRHSHHDAIACPHRCQKSRSGPKPPRSRPIAGLSFGPSMCPQIKQRCDRSKSHKEQWDRLYQMLFPGADPIAEPSIGYSTVKRLRGLFKFMKTHGADCLSPIYAQLPRTISFPAPEVMYRRAFCTWLPRVFERQFPLQGQALLGDFLNQINIVLRDNSFLLDCSSGPASLGNAATLRQMDQPNFSFTSMSQMGFQSSQQPSYSATPSTYITQQQGYFQSMAGASFWDAQYNPSTSEISYHNTPIAPQANSGFATPTPLLDEAGLDSQFDRALDDFLFDQFSPRQGSPSQFLDIDVDNDLSQLTTEDPEL</sequence>
<organism evidence="2 3">
    <name type="scientific">Trichoderma parareesei</name>
    <name type="common">Filamentous fungus</name>
    <dbReference type="NCBI Taxonomy" id="858221"/>
    <lineage>
        <taxon>Eukaryota</taxon>
        <taxon>Fungi</taxon>
        <taxon>Dikarya</taxon>
        <taxon>Ascomycota</taxon>
        <taxon>Pezizomycotina</taxon>
        <taxon>Sordariomycetes</taxon>
        <taxon>Hypocreomycetidae</taxon>
        <taxon>Hypocreales</taxon>
        <taxon>Hypocreaceae</taxon>
        <taxon>Trichoderma</taxon>
    </lineage>
</organism>
<gene>
    <name evidence="2" type="ORF">A9Z42_0009230</name>
</gene>
<dbReference type="Proteomes" id="UP000219286">
    <property type="component" value="Unassembled WGS sequence"/>
</dbReference>
<proteinExistence type="predicted"/>
<evidence type="ECO:0000256" key="1">
    <source>
        <dbReference type="SAM" id="MobiDB-lite"/>
    </source>
</evidence>
<protein>
    <submittedName>
        <fullName evidence="2">Uncharacterized protein</fullName>
    </submittedName>
</protein>
<reference evidence="2 3" key="1">
    <citation type="journal article" date="2015" name="Genome Announc.">
        <title>Genome sequence and annotation of Trichoderma parareesei, the ancestor of the cellulase producer Trichoderma reesei.</title>
        <authorList>
            <person name="Yang D."/>
            <person name="Pomraning K."/>
            <person name="Kopchinskiy A."/>
            <person name="Karimi Aghcheh R."/>
            <person name="Atanasova L."/>
            <person name="Chenthamara K."/>
            <person name="Baker S.E."/>
            <person name="Zhang R."/>
            <person name="Shen Q."/>
            <person name="Freitag M."/>
            <person name="Kubicek C.P."/>
            <person name="Druzhinina I.S."/>
        </authorList>
    </citation>
    <scope>NUCLEOTIDE SEQUENCE [LARGE SCALE GENOMIC DNA]</scope>
    <source>
        <strain evidence="2 3">CBS 125925</strain>
    </source>
</reference>